<dbReference type="Gene3D" id="3.30.590.10">
    <property type="entry name" value="Glutamine synthetase/guanido kinase, catalytic domain"/>
    <property type="match status" value="1"/>
</dbReference>
<comment type="similarity">
    <text evidence="1 5 6">Belongs to the glutamine synthetase family.</text>
</comment>
<dbReference type="PROSITE" id="PS51987">
    <property type="entry name" value="GS_CATALYTIC"/>
    <property type="match status" value="1"/>
</dbReference>
<gene>
    <name evidence="9" type="ORF">BC739_004946</name>
</gene>
<dbReference type="PANTHER" id="PTHR43785:SF12">
    <property type="entry name" value="TYPE-1 GLUTAMINE SYNTHETASE 2"/>
    <property type="match status" value="1"/>
</dbReference>
<dbReference type="PROSITE" id="PS51986">
    <property type="entry name" value="GS_BETA_GRASP"/>
    <property type="match status" value="1"/>
</dbReference>
<protein>
    <submittedName>
        <fullName evidence="9">Glutamine synthetase</fullName>
        <ecNumber evidence="9">6.3.1.2</ecNumber>
    </submittedName>
</protein>
<keyword evidence="10" id="KW-1185">Reference proteome</keyword>
<dbReference type="GO" id="GO:0004356">
    <property type="term" value="F:glutamine synthetase activity"/>
    <property type="evidence" value="ECO:0007669"/>
    <property type="project" value="UniProtKB-EC"/>
</dbReference>
<dbReference type="EC" id="6.3.1.2" evidence="9"/>
<proteinExistence type="inferred from homology"/>
<dbReference type="Proteomes" id="UP000517916">
    <property type="component" value="Unassembled WGS sequence"/>
</dbReference>
<evidence type="ECO:0000256" key="2">
    <source>
        <dbReference type="ARBA" id="ARBA00022598"/>
    </source>
</evidence>
<sequence length="484" mass="50817">MSRSWHGAILRGLVLGKGEGYQRGVSTRDTIPAQVPEAEPLVERLRAQDVEVVALSFMDNAGIARVKAVPLPRLAAAAAHGVGASPCFETYCFDDVMVIGTYLGGPDGDLRLVPDLDRLVPMAGQAGWAWAPVDKFTQDGNRFAACQRAFAAAQVRAAADRGLALRMGFETEWALGMAGTDGEFVPAFEGPAYGLARLEQVAEYARELLAVLGAQGLHVLQFHPEYAAGQLELSLAATDPVAAADEVVLVRHSVRRVSALSGWRASFAPCVVPGAVGSGAHLHLSVSSTEEEGAARSLFTGGAGPHGLHPAGEAFLAGVLRELPALVAIGAGSPASFLRAEPSRWAGVWQAWGHETREAAVRLVTGVVGTGQWAANAEVKCFDATANPYLLVGSVIAAGLAGVDDGLRLPEPITGDPALRENPGVRRLPSSGLEAAEALAGSAVLAKAMGEVLHDTVLTVRRAESERFADTSPENLAELTRWRW</sequence>
<dbReference type="SMART" id="SM01230">
    <property type="entry name" value="Gln-synt_C"/>
    <property type="match status" value="1"/>
</dbReference>
<evidence type="ECO:0000259" key="7">
    <source>
        <dbReference type="PROSITE" id="PS51986"/>
    </source>
</evidence>
<dbReference type="Pfam" id="PF16952">
    <property type="entry name" value="Gln-synt_N_2"/>
    <property type="match status" value="1"/>
</dbReference>
<evidence type="ECO:0000256" key="3">
    <source>
        <dbReference type="ARBA" id="ARBA00022741"/>
    </source>
</evidence>
<name>A0ABR6BLG2_9PSEU</name>
<dbReference type="SUPFAM" id="SSF54368">
    <property type="entry name" value="Glutamine synthetase, N-terminal domain"/>
    <property type="match status" value="1"/>
</dbReference>
<feature type="domain" description="GS catalytic" evidence="8">
    <location>
        <begin position="147"/>
        <end position="484"/>
    </location>
</feature>
<organism evidence="9 10">
    <name type="scientific">Kutzneria viridogrisea</name>
    <dbReference type="NCBI Taxonomy" id="47990"/>
    <lineage>
        <taxon>Bacteria</taxon>
        <taxon>Bacillati</taxon>
        <taxon>Actinomycetota</taxon>
        <taxon>Actinomycetes</taxon>
        <taxon>Pseudonocardiales</taxon>
        <taxon>Pseudonocardiaceae</taxon>
        <taxon>Kutzneria</taxon>
    </lineage>
</organism>
<dbReference type="Gene3D" id="3.10.20.70">
    <property type="entry name" value="Glutamine synthetase, N-terminal domain"/>
    <property type="match status" value="1"/>
</dbReference>
<dbReference type="InterPro" id="IPR008146">
    <property type="entry name" value="Gln_synth_cat_dom"/>
</dbReference>
<dbReference type="EMBL" id="JACJID010000003">
    <property type="protein sequence ID" value="MBA8927740.1"/>
    <property type="molecule type" value="Genomic_DNA"/>
</dbReference>
<dbReference type="SUPFAM" id="SSF55931">
    <property type="entry name" value="Glutamine synthetase/guanido kinase"/>
    <property type="match status" value="1"/>
</dbReference>
<keyword evidence="3" id="KW-0547">Nucleotide-binding</keyword>
<reference evidence="9 10" key="1">
    <citation type="submission" date="2020-08" db="EMBL/GenBank/DDBJ databases">
        <title>Genomic Encyclopedia of Archaeal and Bacterial Type Strains, Phase II (KMG-II): from individual species to whole genera.</title>
        <authorList>
            <person name="Goeker M."/>
        </authorList>
    </citation>
    <scope>NUCLEOTIDE SEQUENCE [LARGE SCALE GENOMIC DNA]</scope>
    <source>
        <strain evidence="9 10">DSM 43850</strain>
    </source>
</reference>
<dbReference type="InterPro" id="IPR014746">
    <property type="entry name" value="Gln_synth/guanido_kin_cat_dom"/>
</dbReference>
<dbReference type="InterPro" id="IPR008147">
    <property type="entry name" value="Gln_synt_N"/>
</dbReference>
<evidence type="ECO:0000256" key="5">
    <source>
        <dbReference type="PROSITE-ProRule" id="PRU01330"/>
    </source>
</evidence>
<dbReference type="RefSeq" id="WP_025355138.1">
    <property type="nucleotide sequence ID" value="NZ_BAAABQ010000025.1"/>
</dbReference>
<comment type="caution">
    <text evidence="9">The sequence shown here is derived from an EMBL/GenBank/DDBJ whole genome shotgun (WGS) entry which is preliminary data.</text>
</comment>
<evidence type="ECO:0000313" key="9">
    <source>
        <dbReference type="EMBL" id="MBA8927740.1"/>
    </source>
</evidence>
<evidence type="ECO:0000256" key="6">
    <source>
        <dbReference type="RuleBase" id="RU000384"/>
    </source>
</evidence>
<evidence type="ECO:0000256" key="4">
    <source>
        <dbReference type="ARBA" id="ARBA00022840"/>
    </source>
</evidence>
<keyword evidence="2 9" id="KW-0436">Ligase</keyword>
<dbReference type="InterPro" id="IPR036651">
    <property type="entry name" value="Gln_synt_N_sf"/>
</dbReference>
<evidence type="ECO:0000259" key="8">
    <source>
        <dbReference type="PROSITE" id="PS51987"/>
    </source>
</evidence>
<dbReference type="Pfam" id="PF00120">
    <property type="entry name" value="Gln-synt_C"/>
    <property type="match status" value="1"/>
</dbReference>
<evidence type="ECO:0000256" key="1">
    <source>
        <dbReference type="ARBA" id="ARBA00009897"/>
    </source>
</evidence>
<feature type="domain" description="GS beta-grasp" evidence="7">
    <location>
        <begin position="48"/>
        <end position="140"/>
    </location>
</feature>
<keyword evidence="4" id="KW-0067">ATP-binding</keyword>
<dbReference type="PANTHER" id="PTHR43785">
    <property type="entry name" value="GAMMA-GLUTAMYLPUTRESCINE SYNTHETASE"/>
    <property type="match status" value="1"/>
</dbReference>
<evidence type="ECO:0000313" key="10">
    <source>
        <dbReference type="Proteomes" id="UP000517916"/>
    </source>
</evidence>
<accession>A0ABR6BLG2</accession>